<name>A0ABR4MX37_9FUNG</name>
<dbReference type="PANTHER" id="PTHR13539">
    <property type="entry name" value="CALMODULIN-LYSINE N-METHYLTRANSFERASE"/>
    <property type="match status" value="1"/>
</dbReference>
<keyword evidence="5" id="KW-0963">Cytoplasm</keyword>
<evidence type="ECO:0000256" key="7">
    <source>
        <dbReference type="ARBA" id="ARBA00022679"/>
    </source>
</evidence>
<evidence type="ECO:0000313" key="10">
    <source>
        <dbReference type="Proteomes" id="UP001527925"/>
    </source>
</evidence>
<keyword evidence="8" id="KW-0539">Nucleus</keyword>
<dbReference type="Gene3D" id="3.40.50.150">
    <property type="entry name" value="Vaccinia Virus protein VP39"/>
    <property type="match status" value="1"/>
</dbReference>
<dbReference type="PANTHER" id="PTHR13539:SF3">
    <property type="entry name" value="CALMODULIN-LYSINE N-METHYLTRANSFERASE"/>
    <property type="match status" value="1"/>
</dbReference>
<evidence type="ECO:0000256" key="2">
    <source>
        <dbReference type="ARBA" id="ARBA00004496"/>
    </source>
</evidence>
<dbReference type="InterPro" id="IPR029063">
    <property type="entry name" value="SAM-dependent_MTases_sf"/>
</dbReference>
<dbReference type="EMBL" id="JADGIZ020000087">
    <property type="protein sequence ID" value="KAL2911811.1"/>
    <property type="molecule type" value="Genomic_DNA"/>
</dbReference>
<sequence length="143" mass="14833">MGEGAQDEDGQGGDTALDAAFDVLIAADCTYDTDAHAALAATIARLLRPAGRAFLIAPRRGASLDRFCAALGGHALLRWHIDPRFSPAIWLHHEERLAAAQAGSHDAADAAWAYDPDKHCPVLLTVTKAADNDGGGGGGAVHT</sequence>
<evidence type="ECO:0000256" key="4">
    <source>
        <dbReference type="ARBA" id="ARBA00020594"/>
    </source>
</evidence>
<evidence type="ECO:0000313" key="9">
    <source>
        <dbReference type="EMBL" id="KAL2911811.1"/>
    </source>
</evidence>
<keyword evidence="10" id="KW-1185">Reference proteome</keyword>
<gene>
    <name evidence="9" type="ORF">HK105_208744</name>
</gene>
<comment type="caution">
    <text evidence="9">The sequence shown here is derived from an EMBL/GenBank/DDBJ whole genome shotgun (WGS) entry which is preliminary data.</text>
</comment>
<dbReference type="InterPro" id="IPR019410">
    <property type="entry name" value="Methyltransf_16"/>
</dbReference>
<evidence type="ECO:0000256" key="3">
    <source>
        <dbReference type="ARBA" id="ARBA00011914"/>
    </source>
</evidence>
<organism evidence="9 10">
    <name type="scientific">Polyrhizophydium stewartii</name>
    <dbReference type="NCBI Taxonomy" id="2732419"/>
    <lineage>
        <taxon>Eukaryota</taxon>
        <taxon>Fungi</taxon>
        <taxon>Fungi incertae sedis</taxon>
        <taxon>Chytridiomycota</taxon>
        <taxon>Chytridiomycota incertae sedis</taxon>
        <taxon>Chytridiomycetes</taxon>
        <taxon>Rhizophydiales</taxon>
        <taxon>Rhizophydiales incertae sedis</taxon>
        <taxon>Polyrhizophydium</taxon>
    </lineage>
</organism>
<comment type="subcellular location">
    <subcellularLocation>
        <location evidence="2">Cytoplasm</location>
    </subcellularLocation>
    <subcellularLocation>
        <location evidence="1">Nucleus</location>
    </subcellularLocation>
</comment>
<dbReference type="SUPFAM" id="SSF53335">
    <property type="entry name" value="S-adenosyl-L-methionine-dependent methyltransferases"/>
    <property type="match status" value="1"/>
</dbReference>
<proteinExistence type="predicted"/>
<dbReference type="Pfam" id="PF10294">
    <property type="entry name" value="Methyltransf_16"/>
    <property type="match status" value="1"/>
</dbReference>
<dbReference type="InterPro" id="IPR025800">
    <property type="entry name" value="CaM-Lys-N-MeTrfase"/>
</dbReference>
<dbReference type="EC" id="2.1.1.60" evidence="3"/>
<evidence type="ECO:0000256" key="8">
    <source>
        <dbReference type="ARBA" id="ARBA00023242"/>
    </source>
</evidence>
<keyword evidence="7" id="KW-0808">Transferase</keyword>
<dbReference type="Proteomes" id="UP001527925">
    <property type="component" value="Unassembled WGS sequence"/>
</dbReference>
<evidence type="ECO:0000256" key="5">
    <source>
        <dbReference type="ARBA" id="ARBA00022490"/>
    </source>
</evidence>
<protein>
    <recommendedName>
        <fullName evidence="4">Calmodulin-lysine N-methyltransferase</fullName>
        <ecNumber evidence="3">2.1.1.60</ecNumber>
    </recommendedName>
</protein>
<reference evidence="9 10" key="1">
    <citation type="submission" date="2023-09" db="EMBL/GenBank/DDBJ databases">
        <title>Pangenome analysis of Batrachochytrium dendrobatidis and related Chytrids.</title>
        <authorList>
            <person name="Yacoub M.N."/>
            <person name="Stajich J.E."/>
            <person name="James T.Y."/>
        </authorList>
    </citation>
    <scope>NUCLEOTIDE SEQUENCE [LARGE SCALE GENOMIC DNA]</scope>
    <source>
        <strain evidence="9 10">JEL0888</strain>
    </source>
</reference>
<evidence type="ECO:0000256" key="6">
    <source>
        <dbReference type="ARBA" id="ARBA00022603"/>
    </source>
</evidence>
<keyword evidence="6" id="KW-0489">Methyltransferase</keyword>
<evidence type="ECO:0000256" key="1">
    <source>
        <dbReference type="ARBA" id="ARBA00004123"/>
    </source>
</evidence>
<accession>A0ABR4MX37</accession>